<dbReference type="GO" id="GO:0046961">
    <property type="term" value="F:proton-transporting ATPase activity, rotational mechanism"/>
    <property type="evidence" value="ECO:0007669"/>
    <property type="project" value="InterPro"/>
</dbReference>
<dbReference type="PANTHER" id="PTHR10698">
    <property type="entry name" value="V-TYPE PROTON ATPASE SUBUNIT H"/>
    <property type="match status" value="1"/>
</dbReference>
<dbReference type="AlphaFoldDB" id="A0A8C9LAQ7"/>
<accession>A0A8C9LAQ7</accession>
<keyword evidence="7" id="KW-1185">Reference proteome</keyword>
<reference evidence="6" key="2">
    <citation type="submission" date="2025-09" db="UniProtKB">
        <authorList>
            <consortium name="Ensembl"/>
        </authorList>
    </citation>
    <scope>IDENTIFICATION</scope>
</reference>
<proteinExistence type="inferred from homology"/>
<dbReference type="InterPro" id="IPR004908">
    <property type="entry name" value="ATPase_V1-cplx_hsu"/>
</dbReference>
<evidence type="ECO:0000259" key="5">
    <source>
        <dbReference type="Pfam" id="PF11698"/>
    </source>
</evidence>
<dbReference type="SUPFAM" id="SSF48371">
    <property type="entry name" value="ARM repeat"/>
    <property type="match status" value="2"/>
</dbReference>
<feature type="domain" description="ATPase V1 complex subunit H C-terminal" evidence="5">
    <location>
        <begin position="196"/>
        <end position="311"/>
    </location>
</feature>
<dbReference type="Pfam" id="PF03224">
    <property type="entry name" value="V-ATPase_H_N"/>
    <property type="match status" value="1"/>
</dbReference>
<dbReference type="GO" id="GO:0005765">
    <property type="term" value="C:lysosomal membrane"/>
    <property type="evidence" value="ECO:0007669"/>
    <property type="project" value="TreeGrafter"/>
</dbReference>
<dbReference type="FunFam" id="1.25.40.150:FF:000001">
    <property type="entry name" value="V-type proton ATPase subunit H"/>
    <property type="match status" value="1"/>
</dbReference>
<dbReference type="Proteomes" id="UP000694428">
    <property type="component" value="Unplaced"/>
</dbReference>
<name>A0A8C9LAQ7_PAVCR</name>
<evidence type="ECO:0000256" key="4">
    <source>
        <dbReference type="ARBA" id="ARBA00023065"/>
    </source>
</evidence>
<dbReference type="InterPro" id="IPR011989">
    <property type="entry name" value="ARM-like"/>
</dbReference>
<dbReference type="PANTHER" id="PTHR10698:SF0">
    <property type="entry name" value="V-TYPE PROTON ATPASE SUBUNIT H"/>
    <property type="match status" value="1"/>
</dbReference>
<evidence type="ECO:0000313" key="7">
    <source>
        <dbReference type="Proteomes" id="UP000694428"/>
    </source>
</evidence>
<reference evidence="6" key="1">
    <citation type="submission" date="2025-08" db="UniProtKB">
        <authorList>
            <consortium name="Ensembl"/>
        </authorList>
    </citation>
    <scope>IDENTIFICATION</scope>
</reference>
<keyword evidence="4" id="KW-0406">Ion transport</keyword>
<dbReference type="InterPro" id="IPR016024">
    <property type="entry name" value="ARM-type_fold"/>
</dbReference>
<dbReference type="Gene3D" id="1.25.40.150">
    <property type="entry name" value="V-type ATPase, subunit H, C-terminal domain"/>
    <property type="match status" value="1"/>
</dbReference>
<sequence length="351" mass="40980">MDIRGAVDAAVPTNIIAAKAAEVRANKVNWQSYLQGQMISGEDCEFIQRFEQKRNPEEKQELLQTEGNQCAKTFINLMTHISKEQTVQYILTMVDDMLQENHQRVCIFFDYAKRGKNTAWSYFLPMLNRQDLFTVHMNLLEKSTERETRQEYALAMIQCKVLKQLENLDQQKYDDEDISEDIKFLLDKLGESVQDLSSFDEYSSELKSGRLEWSPVHKSEKFWRENAVRLNEKNYELLKILTKLLEVSDDPQVLAVAAHDVGEYVRHYPRGKRVIEQLGGKQLVMNHMHHEDQQVRYNALLAVQKLMVHNWYVKLLLTVRSVGLERDTNFLLYFYGAGIKFSCGKAALIKW</sequence>
<evidence type="ECO:0000256" key="1">
    <source>
        <dbReference type="ARBA" id="ARBA00008613"/>
    </source>
</evidence>
<dbReference type="GO" id="GO:0000221">
    <property type="term" value="C:vacuolar proton-transporting V-type ATPase, V1 domain"/>
    <property type="evidence" value="ECO:0007669"/>
    <property type="project" value="InterPro"/>
</dbReference>
<evidence type="ECO:0000313" key="6">
    <source>
        <dbReference type="Ensembl" id="ENSPSTP00000014542.1"/>
    </source>
</evidence>
<dbReference type="Ensembl" id="ENSPSTT00000015259.1">
    <property type="protein sequence ID" value="ENSPSTP00000014542.1"/>
    <property type="gene ID" value="ENSPSTG00000010288.1"/>
</dbReference>
<keyword evidence="3" id="KW-0375">Hydrogen ion transport</keyword>
<evidence type="ECO:0000256" key="3">
    <source>
        <dbReference type="ARBA" id="ARBA00022781"/>
    </source>
</evidence>
<dbReference type="Gene3D" id="1.25.10.10">
    <property type="entry name" value="Leucine-rich Repeat Variant"/>
    <property type="match status" value="2"/>
</dbReference>
<comment type="similarity">
    <text evidence="1">Belongs to the V-ATPase H subunit family.</text>
</comment>
<evidence type="ECO:0000256" key="2">
    <source>
        <dbReference type="ARBA" id="ARBA00022448"/>
    </source>
</evidence>
<dbReference type="Pfam" id="PF11698">
    <property type="entry name" value="V-ATPase_H_C"/>
    <property type="match status" value="1"/>
</dbReference>
<protein>
    <submittedName>
        <fullName evidence="6">ATPase H+ transporting V1 subunit H</fullName>
    </submittedName>
</protein>
<dbReference type="InterPro" id="IPR011987">
    <property type="entry name" value="ATPase_V1-cplx_hsu_C"/>
</dbReference>
<keyword evidence="2" id="KW-0813">Transport</keyword>
<organism evidence="6 7">
    <name type="scientific">Pavo cristatus</name>
    <name type="common">Indian peafowl</name>
    <name type="synonym">Blue peafowl</name>
    <dbReference type="NCBI Taxonomy" id="9049"/>
    <lineage>
        <taxon>Eukaryota</taxon>
        <taxon>Metazoa</taxon>
        <taxon>Chordata</taxon>
        <taxon>Craniata</taxon>
        <taxon>Vertebrata</taxon>
        <taxon>Euteleostomi</taxon>
        <taxon>Archelosauria</taxon>
        <taxon>Archosauria</taxon>
        <taxon>Dinosauria</taxon>
        <taxon>Saurischia</taxon>
        <taxon>Theropoda</taxon>
        <taxon>Coelurosauria</taxon>
        <taxon>Aves</taxon>
        <taxon>Neognathae</taxon>
        <taxon>Galloanserae</taxon>
        <taxon>Galliformes</taxon>
        <taxon>Phasianidae</taxon>
        <taxon>Phasianinae</taxon>
        <taxon>Pavo</taxon>
    </lineage>
</organism>
<dbReference type="InterPro" id="IPR038497">
    <property type="entry name" value="ATPase_V1-cplx_hsu_C_sf"/>
</dbReference>